<dbReference type="PANTHER" id="PTHR30026:SF13">
    <property type="entry name" value="MEMBRANE EFFLUX PROTEIN, PUTATIVE-RELATED"/>
    <property type="match status" value="1"/>
</dbReference>
<organism evidence="9 10">
    <name type="scientific">Halarcobacter mediterraneus</name>
    <dbReference type="NCBI Taxonomy" id="2023153"/>
    <lineage>
        <taxon>Bacteria</taxon>
        <taxon>Pseudomonadati</taxon>
        <taxon>Campylobacterota</taxon>
        <taxon>Epsilonproteobacteria</taxon>
        <taxon>Campylobacterales</taxon>
        <taxon>Arcobacteraceae</taxon>
        <taxon>Halarcobacter</taxon>
    </lineage>
</organism>
<keyword evidence="5" id="KW-0812">Transmembrane</keyword>
<evidence type="ECO:0000313" key="10">
    <source>
        <dbReference type="Proteomes" id="UP000289718"/>
    </source>
</evidence>
<keyword evidence="6" id="KW-0472">Membrane</keyword>
<keyword evidence="7" id="KW-0998">Cell outer membrane</keyword>
<evidence type="ECO:0000256" key="7">
    <source>
        <dbReference type="ARBA" id="ARBA00023237"/>
    </source>
</evidence>
<dbReference type="Gene3D" id="1.20.1600.10">
    <property type="entry name" value="Outer membrane efflux proteins (OEP)"/>
    <property type="match status" value="1"/>
</dbReference>
<dbReference type="SUPFAM" id="SSF56954">
    <property type="entry name" value="Outer membrane efflux proteins (OEP)"/>
    <property type="match status" value="1"/>
</dbReference>
<evidence type="ECO:0000256" key="6">
    <source>
        <dbReference type="ARBA" id="ARBA00023136"/>
    </source>
</evidence>
<dbReference type="GO" id="GO:0015288">
    <property type="term" value="F:porin activity"/>
    <property type="evidence" value="ECO:0007669"/>
    <property type="project" value="TreeGrafter"/>
</dbReference>
<comment type="similarity">
    <text evidence="2">Belongs to the outer membrane factor (OMF) (TC 1.B.17) family.</text>
</comment>
<evidence type="ECO:0000256" key="5">
    <source>
        <dbReference type="ARBA" id="ARBA00022692"/>
    </source>
</evidence>
<dbReference type="GO" id="GO:0015562">
    <property type="term" value="F:efflux transmembrane transporter activity"/>
    <property type="evidence" value="ECO:0007669"/>
    <property type="project" value="InterPro"/>
</dbReference>
<dbReference type="AlphaFoldDB" id="A0A4Q1AYL7"/>
<dbReference type="RefSeq" id="WP_129061312.1">
    <property type="nucleotide sequence ID" value="NZ_NXIE01000002.1"/>
</dbReference>
<evidence type="ECO:0000256" key="3">
    <source>
        <dbReference type="ARBA" id="ARBA00022448"/>
    </source>
</evidence>
<evidence type="ECO:0000256" key="8">
    <source>
        <dbReference type="SAM" id="Coils"/>
    </source>
</evidence>
<dbReference type="InterPro" id="IPR003423">
    <property type="entry name" value="OMP_efflux"/>
</dbReference>
<keyword evidence="4" id="KW-1134">Transmembrane beta strand</keyword>
<reference evidence="9 10" key="1">
    <citation type="submission" date="2017-09" db="EMBL/GenBank/DDBJ databases">
        <title>Genomics of the genus Arcobacter.</title>
        <authorList>
            <person name="Perez-Cataluna A."/>
            <person name="Figueras M.J."/>
            <person name="Salas-Masso N."/>
        </authorList>
    </citation>
    <scope>NUCLEOTIDE SEQUENCE [LARGE SCALE GENOMIC DNA]</scope>
    <source>
        <strain evidence="9 10">F156-34</strain>
    </source>
</reference>
<dbReference type="OrthoDB" id="5417214at2"/>
<keyword evidence="3" id="KW-0813">Transport</keyword>
<evidence type="ECO:0008006" key="11">
    <source>
        <dbReference type="Google" id="ProtNLM"/>
    </source>
</evidence>
<dbReference type="EMBL" id="NXIE01000002">
    <property type="protein sequence ID" value="RXK13490.1"/>
    <property type="molecule type" value="Genomic_DNA"/>
</dbReference>
<accession>A0A4Q1AYL7</accession>
<keyword evidence="10" id="KW-1185">Reference proteome</keyword>
<dbReference type="Proteomes" id="UP000289718">
    <property type="component" value="Unassembled WGS sequence"/>
</dbReference>
<dbReference type="PANTHER" id="PTHR30026">
    <property type="entry name" value="OUTER MEMBRANE PROTEIN TOLC"/>
    <property type="match status" value="1"/>
</dbReference>
<name>A0A4Q1AYL7_9BACT</name>
<protein>
    <recommendedName>
        <fullName evidence="11">Transporter</fullName>
    </recommendedName>
</protein>
<dbReference type="GO" id="GO:1990281">
    <property type="term" value="C:efflux pump complex"/>
    <property type="evidence" value="ECO:0007669"/>
    <property type="project" value="TreeGrafter"/>
</dbReference>
<dbReference type="InterPro" id="IPR051906">
    <property type="entry name" value="TolC-like"/>
</dbReference>
<gene>
    <name evidence="9" type="ORF">CP965_06720</name>
</gene>
<dbReference type="GO" id="GO:0009279">
    <property type="term" value="C:cell outer membrane"/>
    <property type="evidence" value="ECO:0007669"/>
    <property type="project" value="UniProtKB-SubCell"/>
</dbReference>
<dbReference type="Pfam" id="PF02321">
    <property type="entry name" value="OEP"/>
    <property type="match status" value="1"/>
</dbReference>
<keyword evidence="8" id="KW-0175">Coiled coil</keyword>
<evidence type="ECO:0000313" key="9">
    <source>
        <dbReference type="EMBL" id="RXK13490.1"/>
    </source>
</evidence>
<comment type="subcellular location">
    <subcellularLocation>
        <location evidence="1">Cell outer membrane</location>
    </subcellularLocation>
</comment>
<proteinExistence type="inferred from homology"/>
<sequence>MKNIFILLFILVSHVFSQEIQVDLNKAITFALKNNRLNTISKLNLQLADFQYKQALSANYPTLDLILYANRDNKDIVYQQRGNFVLSSEFTKTLALASTLSISNPTERSAQQAYINSLPISAFENQTINANMNTIARGRDTVRGQLELNYPIYTGGKISALIEQARLNKLIKKENIVRDENSVIFDVKKYFYGYILTDELYTLLSEVYENMQFSRDLTKDFLENGTDLKIKQTDYLNIKLLTSLLKSSLNKLYLNKELIKNAISNVMGLKYSDKLELIYDKKDILKQNKNLEELIKKANSLNPEIRGINLALQVKEAQIKEANANAYPMMNLFANASHTYNSYEYGYLSDDDENRWSLGLVVKYSLFDGNRTRNSVLEKKVDKKILNEQKMFLEEAIALQLKNEFLKSSIGYEQINLLKEAVQAANENSQMNLKAYKYQMAETRDLVQSQLMEVYVKVDLFKNTYDYLLSLATIDKLIGEQLDKKIY</sequence>
<comment type="caution">
    <text evidence="9">The sequence shown here is derived from an EMBL/GenBank/DDBJ whole genome shotgun (WGS) entry which is preliminary data.</text>
</comment>
<feature type="coiled-coil region" evidence="8">
    <location>
        <begin position="281"/>
        <end position="325"/>
    </location>
</feature>
<evidence type="ECO:0000256" key="1">
    <source>
        <dbReference type="ARBA" id="ARBA00004442"/>
    </source>
</evidence>
<evidence type="ECO:0000256" key="2">
    <source>
        <dbReference type="ARBA" id="ARBA00007613"/>
    </source>
</evidence>
<evidence type="ECO:0000256" key="4">
    <source>
        <dbReference type="ARBA" id="ARBA00022452"/>
    </source>
</evidence>